<evidence type="ECO:0000256" key="1">
    <source>
        <dbReference type="SAM" id="SignalP"/>
    </source>
</evidence>
<feature type="chain" id="PRO_5031471056" evidence="1">
    <location>
        <begin position="16"/>
        <end position="124"/>
    </location>
</feature>
<feature type="signal peptide" evidence="1">
    <location>
        <begin position="1"/>
        <end position="15"/>
    </location>
</feature>
<keyword evidence="1" id="KW-0732">Signal</keyword>
<gene>
    <name evidence="2" type="ORF">ASTO00021_LOCUS2920</name>
</gene>
<organism evidence="2">
    <name type="scientific">Aplanochytrium stocchinoi</name>
    <dbReference type="NCBI Taxonomy" id="215587"/>
    <lineage>
        <taxon>Eukaryota</taxon>
        <taxon>Sar</taxon>
        <taxon>Stramenopiles</taxon>
        <taxon>Bigyra</taxon>
        <taxon>Labyrinthulomycetes</taxon>
        <taxon>Thraustochytrida</taxon>
        <taxon>Thraustochytriidae</taxon>
        <taxon>Aplanochytrium</taxon>
    </lineage>
</organism>
<reference evidence="2" key="1">
    <citation type="submission" date="2021-01" db="EMBL/GenBank/DDBJ databases">
        <authorList>
            <person name="Corre E."/>
            <person name="Pelletier E."/>
            <person name="Niang G."/>
            <person name="Scheremetjew M."/>
            <person name="Finn R."/>
            <person name="Kale V."/>
            <person name="Holt S."/>
            <person name="Cochrane G."/>
            <person name="Meng A."/>
            <person name="Brown T."/>
            <person name="Cohen L."/>
        </authorList>
    </citation>
    <scope>NUCLEOTIDE SEQUENCE</scope>
    <source>
        <strain evidence="2">GSBS06</strain>
    </source>
</reference>
<accession>A0A7S3PFA9</accession>
<evidence type="ECO:0000313" key="2">
    <source>
        <dbReference type="EMBL" id="CAE0432600.1"/>
    </source>
</evidence>
<proteinExistence type="predicted"/>
<name>A0A7S3PFA9_9STRA</name>
<dbReference type="EMBL" id="HBIN01004176">
    <property type="protein sequence ID" value="CAE0432600.1"/>
    <property type="molecule type" value="Transcribed_RNA"/>
</dbReference>
<dbReference type="AlphaFoldDB" id="A0A7S3PFA9"/>
<protein>
    <submittedName>
        <fullName evidence="2">Uncharacterized protein</fullName>
    </submittedName>
</protein>
<sequence>MFLFIFIGLLLYIRTKNVGSAEAKEEKSCFLQHNQYLEKFMQTEIYLESCDTTVFVYNKTKLLCKIRSNGFSFSKSVSITNEGCFLQEDNGSAYWQLQNNSNFEVFTKTETYRKICTNTDLHDG</sequence>